<gene>
    <name evidence="1" type="ORF">HAPAU_30660</name>
</gene>
<keyword evidence="2" id="KW-1185">Reference proteome</keyword>
<comment type="caution">
    <text evidence="1">The sequence shown here is derived from an EMBL/GenBank/DDBJ whole genome shotgun (WGS) entry which is preliminary data.</text>
</comment>
<dbReference type="EMBL" id="LTAZ01000012">
    <property type="protein sequence ID" value="KYH24690.1"/>
    <property type="molecule type" value="Genomic_DNA"/>
</dbReference>
<accession>A0A151AAW3</accession>
<name>A0A151AAW3_9EURY</name>
<evidence type="ECO:0000313" key="1">
    <source>
        <dbReference type="EMBL" id="KYH24690.1"/>
    </source>
</evidence>
<evidence type="ECO:0000313" key="2">
    <source>
        <dbReference type="Proteomes" id="UP000075321"/>
    </source>
</evidence>
<proteinExistence type="predicted"/>
<dbReference type="Proteomes" id="UP000075321">
    <property type="component" value="Unassembled WGS sequence"/>
</dbReference>
<reference evidence="1 2" key="1">
    <citation type="submission" date="2016-02" db="EMBL/GenBank/DDBJ databases">
        <title>Genome sequence of Halalkalicoccus paucihalophilus DSM 24557.</title>
        <authorList>
            <person name="Poehlein A."/>
            <person name="Daniel R."/>
        </authorList>
    </citation>
    <scope>NUCLEOTIDE SEQUENCE [LARGE SCALE GENOMIC DNA]</scope>
    <source>
        <strain evidence="1 2">DSM 24557</strain>
    </source>
</reference>
<protein>
    <submittedName>
        <fullName evidence="1">Uncharacterized protein</fullName>
    </submittedName>
</protein>
<sequence>MLSRSTWLKVKSYSTKPEDLPSEQITVGHRLADDVVIVTDGSVATETGGHIR</sequence>
<dbReference type="AlphaFoldDB" id="A0A151AAW3"/>
<organism evidence="1 2">
    <name type="scientific">Halalkalicoccus paucihalophilus</name>
    <dbReference type="NCBI Taxonomy" id="1008153"/>
    <lineage>
        <taxon>Archaea</taxon>
        <taxon>Methanobacteriati</taxon>
        <taxon>Methanobacteriota</taxon>
        <taxon>Stenosarchaea group</taxon>
        <taxon>Halobacteria</taxon>
        <taxon>Halobacteriales</taxon>
        <taxon>Halococcaceae</taxon>
        <taxon>Halalkalicoccus</taxon>
    </lineage>
</organism>